<name>A0A8K1FDM5_PYTOL</name>
<evidence type="ECO:0000313" key="4">
    <source>
        <dbReference type="Proteomes" id="UP000794436"/>
    </source>
</evidence>
<feature type="region of interest" description="Disordered" evidence="1">
    <location>
        <begin position="131"/>
        <end position="159"/>
    </location>
</feature>
<keyword evidence="4" id="KW-1185">Reference proteome</keyword>
<dbReference type="EMBL" id="SPLM01000109">
    <property type="protein sequence ID" value="TMW59580.1"/>
    <property type="molecule type" value="Genomic_DNA"/>
</dbReference>
<dbReference type="AlphaFoldDB" id="A0A8K1FDM5"/>
<keyword evidence="2" id="KW-1133">Transmembrane helix</keyword>
<feature type="compositionally biased region" description="Low complexity" evidence="1">
    <location>
        <begin position="139"/>
        <end position="150"/>
    </location>
</feature>
<sequence length="159" mass="17300">MFYLFQDGVVRETLQLNSGTQSLLMDNNVQEMALQLSIPSKSVRLTVIGCGLLCLGAIFVAAYSVMRRGDPLATVSTPQGIAQVMVGETTYPPWVLHRKLVAGSDREDADAFVVGRISLNNHQSKKCVEFDESMPQTASSNTSSESSVEVTEIDVQCQP</sequence>
<dbReference type="Proteomes" id="UP000794436">
    <property type="component" value="Unassembled WGS sequence"/>
</dbReference>
<organism evidence="3 4">
    <name type="scientific">Pythium oligandrum</name>
    <name type="common">Mycoparasitic fungus</name>
    <dbReference type="NCBI Taxonomy" id="41045"/>
    <lineage>
        <taxon>Eukaryota</taxon>
        <taxon>Sar</taxon>
        <taxon>Stramenopiles</taxon>
        <taxon>Oomycota</taxon>
        <taxon>Peronosporomycetes</taxon>
        <taxon>Pythiales</taxon>
        <taxon>Pythiaceae</taxon>
        <taxon>Pythium</taxon>
    </lineage>
</organism>
<evidence type="ECO:0000256" key="2">
    <source>
        <dbReference type="SAM" id="Phobius"/>
    </source>
</evidence>
<gene>
    <name evidence="3" type="ORF">Poli38472_004649</name>
</gene>
<feature type="transmembrane region" description="Helical" evidence="2">
    <location>
        <begin position="45"/>
        <end position="66"/>
    </location>
</feature>
<keyword evidence="2" id="KW-0812">Transmembrane</keyword>
<comment type="caution">
    <text evidence="3">The sequence shown here is derived from an EMBL/GenBank/DDBJ whole genome shotgun (WGS) entry which is preliminary data.</text>
</comment>
<accession>A0A8K1FDM5</accession>
<reference evidence="3" key="1">
    <citation type="submission" date="2019-03" db="EMBL/GenBank/DDBJ databases">
        <title>Long read genome sequence of the mycoparasitic Pythium oligandrum ATCC 38472 isolated from sugarbeet rhizosphere.</title>
        <authorList>
            <person name="Gaulin E."/>
        </authorList>
    </citation>
    <scope>NUCLEOTIDE SEQUENCE</scope>
    <source>
        <strain evidence="3">ATCC 38472_TT</strain>
    </source>
</reference>
<evidence type="ECO:0000256" key="1">
    <source>
        <dbReference type="SAM" id="MobiDB-lite"/>
    </source>
</evidence>
<proteinExistence type="predicted"/>
<protein>
    <submittedName>
        <fullName evidence="3">Uncharacterized protein</fullName>
    </submittedName>
</protein>
<keyword evidence="2" id="KW-0472">Membrane</keyword>
<evidence type="ECO:0000313" key="3">
    <source>
        <dbReference type="EMBL" id="TMW59580.1"/>
    </source>
</evidence>